<evidence type="ECO:0000256" key="1">
    <source>
        <dbReference type="ARBA" id="ARBA00004123"/>
    </source>
</evidence>
<evidence type="ECO:0000313" key="11">
    <source>
        <dbReference type="Proteomes" id="UP000053664"/>
    </source>
</evidence>
<evidence type="ECO:0000256" key="4">
    <source>
        <dbReference type="ARBA" id="ARBA00022705"/>
    </source>
</evidence>
<dbReference type="InterPro" id="IPR010492">
    <property type="entry name" value="GINS_Psf3"/>
</dbReference>
<dbReference type="CDD" id="cd21693">
    <property type="entry name" value="GINS_B_Psf3"/>
    <property type="match status" value="1"/>
</dbReference>
<dbReference type="Proteomes" id="UP000053664">
    <property type="component" value="Unassembled WGS sequence"/>
</dbReference>
<dbReference type="AlphaFoldDB" id="A0A061H813"/>
<comment type="subcellular location">
    <subcellularLocation>
        <location evidence="1 6">Nucleus</location>
    </subcellularLocation>
</comment>
<sequence>MDRSYWSIDSIIADASKLPCTFNIDVHNLGHLQSTDEDDIKQHARLELPFWLAELLALNDVVSLTMPKAYGPRVKAALDANPTSVQLRQQNNNWYALGMRLANLMDSDELMDVLSKAYTGRLAQIYEQTQHLSSSSSNSGGGAGSSSSSSNKQQGANTGSSTNRSGQPGGGGGDDDDPLTASAAAIAAMVHDGPALGSSAGSGMSAEMAEFFNGLDDAERNLLSRGHQAARMMKEYLAAAAPR</sequence>
<reference evidence="10 11" key="1">
    <citation type="journal article" date="2013" name="Plant Cell">
        <title>The transition from a phytopathogenic smut ancestor to an anamorphic biocontrol agent deciphered by comparative whole-genome analysis.</title>
        <authorList>
            <person name="Lefebvre F."/>
            <person name="Joly D.L."/>
            <person name="Labbe C."/>
            <person name="Teichmann B."/>
            <person name="Linning R."/>
            <person name="Belzile F."/>
            <person name="Bakkeren G."/>
            <person name="Belanger R.R."/>
        </authorList>
    </citation>
    <scope>NUCLEOTIDE SEQUENCE [LARGE SCALE GENOMIC DNA]</scope>
    <source>
        <strain evidence="10 11">PF-1</strain>
    </source>
</reference>
<dbReference type="HOGENOM" id="CLU_081646_0_1_1"/>
<dbReference type="EMBL" id="KE361633">
    <property type="protein sequence ID" value="EPQ28788.1"/>
    <property type="molecule type" value="Genomic_DNA"/>
</dbReference>
<keyword evidence="5 6" id="KW-0539">Nucleus</keyword>
<comment type="subunit">
    <text evidence="6">Component of the GINS complex.</text>
</comment>
<dbReference type="GeneID" id="19317699"/>
<evidence type="ECO:0000259" key="9">
    <source>
        <dbReference type="Pfam" id="PF22466"/>
    </source>
</evidence>
<dbReference type="OrthoDB" id="10251744at2759"/>
<accession>A0A061H813</accession>
<evidence type="ECO:0000256" key="6">
    <source>
        <dbReference type="RuleBase" id="RU367161"/>
    </source>
</evidence>
<feature type="compositionally biased region" description="Polar residues" evidence="7">
    <location>
        <begin position="152"/>
        <end position="166"/>
    </location>
</feature>
<dbReference type="Pfam" id="PF22466">
    <property type="entry name" value="PSF3_N"/>
    <property type="match status" value="1"/>
</dbReference>
<dbReference type="PANTHER" id="PTHR22768">
    <property type="entry name" value="DNA REPLICATION COMPLEX GINS PROTEIN PSF3"/>
    <property type="match status" value="1"/>
</dbReference>
<evidence type="ECO:0000256" key="3">
    <source>
        <dbReference type="ARBA" id="ARBA00015140"/>
    </source>
</evidence>
<evidence type="ECO:0000256" key="5">
    <source>
        <dbReference type="ARBA" id="ARBA00023242"/>
    </source>
</evidence>
<comment type="similarity">
    <text evidence="2 6">Belongs to the GINS3/PSF3 family.</text>
</comment>
<dbReference type="RefSeq" id="XP_007879301.1">
    <property type="nucleotide sequence ID" value="XM_007881110.1"/>
</dbReference>
<evidence type="ECO:0000259" key="8">
    <source>
        <dbReference type="Pfam" id="PF05916"/>
    </source>
</evidence>
<protein>
    <recommendedName>
        <fullName evidence="3 6">DNA replication complex GINS protein PSF3</fullName>
    </recommendedName>
</protein>
<dbReference type="CDD" id="cd11713">
    <property type="entry name" value="GINS_A_psf3"/>
    <property type="match status" value="1"/>
</dbReference>
<dbReference type="InterPro" id="IPR038437">
    <property type="entry name" value="GINS_Psf3_sf"/>
</dbReference>
<dbReference type="InterPro" id="IPR055221">
    <property type="entry name" value="PSF3_N"/>
</dbReference>
<dbReference type="GO" id="GO:1902975">
    <property type="term" value="P:mitotic DNA replication initiation"/>
    <property type="evidence" value="ECO:0007669"/>
    <property type="project" value="TreeGrafter"/>
</dbReference>
<name>A0A061H813_9BASI</name>
<dbReference type="InterPro" id="IPR021151">
    <property type="entry name" value="GINS_A"/>
</dbReference>
<keyword evidence="4 6" id="KW-0235">DNA replication</keyword>
<dbReference type="Pfam" id="PF05916">
    <property type="entry name" value="Sld5"/>
    <property type="match status" value="1"/>
</dbReference>
<dbReference type="SUPFAM" id="SSF160059">
    <property type="entry name" value="PriA/YqbF domain"/>
    <property type="match status" value="1"/>
</dbReference>
<comment type="function">
    <text evidence="6">The GINS complex plays an essential role in the initiation of DNA replication.</text>
</comment>
<dbReference type="GO" id="GO:0000811">
    <property type="term" value="C:GINS complex"/>
    <property type="evidence" value="ECO:0007669"/>
    <property type="project" value="UniProtKB-UniRule"/>
</dbReference>
<feature type="domain" description="GINS subunit" evidence="8">
    <location>
        <begin position="72"/>
        <end position="141"/>
    </location>
</feature>
<dbReference type="eggNOG" id="KOG1106">
    <property type="taxonomic scope" value="Eukaryota"/>
</dbReference>
<dbReference type="KEGG" id="pfp:PFL1_03591"/>
<dbReference type="InterPro" id="IPR036224">
    <property type="entry name" value="GINS_bundle-like_dom_sf"/>
</dbReference>
<dbReference type="SUPFAM" id="SSF158573">
    <property type="entry name" value="GINS helical bundle-like"/>
    <property type="match status" value="1"/>
</dbReference>
<evidence type="ECO:0000313" key="10">
    <source>
        <dbReference type="EMBL" id="EPQ28788.1"/>
    </source>
</evidence>
<evidence type="ECO:0000256" key="2">
    <source>
        <dbReference type="ARBA" id="ARBA00006343"/>
    </source>
</evidence>
<feature type="domain" description="DNA replication complex GINS protein PSF3 N-terminal" evidence="9">
    <location>
        <begin position="6"/>
        <end position="57"/>
    </location>
</feature>
<dbReference type="Gene3D" id="1.20.58.2050">
    <property type="match status" value="1"/>
</dbReference>
<feature type="region of interest" description="Disordered" evidence="7">
    <location>
        <begin position="129"/>
        <end position="179"/>
    </location>
</feature>
<gene>
    <name evidence="10" type="ORF">PFL1_03591</name>
</gene>
<evidence type="ECO:0000256" key="7">
    <source>
        <dbReference type="SAM" id="MobiDB-lite"/>
    </source>
</evidence>
<organism evidence="10 11">
    <name type="scientific">Pseudozyma flocculosa PF-1</name>
    <dbReference type="NCBI Taxonomy" id="1277687"/>
    <lineage>
        <taxon>Eukaryota</taxon>
        <taxon>Fungi</taxon>
        <taxon>Dikarya</taxon>
        <taxon>Basidiomycota</taxon>
        <taxon>Ustilaginomycotina</taxon>
        <taxon>Ustilaginomycetes</taxon>
        <taxon>Ustilaginales</taxon>
        <taxon>Ustilaginaceae</taxon>
        <taxon>Pseudozyma</taxon>
    </lineage>
</organism>
<proteinExistence type="inferred from homology"/>
<dbReference type="PANTHER" id="PTHR22768:SF0">
    <property type="entry name" value="DNA REPLICATION COMPLEX GINS PROTEIN PSF3"/>
    <property type="match status" value="1"/>
</dbReference>